<accession>A0A3P1V2S0</accession>
<evidence type="ECO:0000313" key="1">
    <source>
        <dbReference type="EMBL" id="RRD28512.1"/>
    </source>
</evidence>
<comment type="caution">
    <text evidence="1">The sequence shown here is derived from an EMBL/GenBank/DDBJ whole genome shotgun (WGS) entry which is preliminary data.</text>
</comment>
<dbReference type="EMBL" id="RQYY01000002">
    <property type="protein sequence ID" value="RRD28512.1"/>
    <property type="molecule type" value="Genomic_DNA"/>
</dbReference>
<organism evidence="1 2">
    <name type="scientific">Fusobacterium canifelinum</name>
    <dbReference type="NCBI Taxonomy" id="285729"/>
    <lineage>
        <taxon>Bacteria</taxon>
        <taxon>Fusobacteriati</taxon>
        <taxon>Fusobacteriota</taxon>
        <taxon>Fusobacteriia</taxon>
        <taxon>Fusobacteriales</taxon>
        <taxon>Fusobacteriaceae</taxon>
        <taxon>Fusobacterium</taxon>
    </lineage>
</organism>
<reference evidence="1 2" key="1">
    <citation type="submission" date="2018-11" db="EMBL/GenBank/DDBJ databases">
        <title>Genomes From Bacteria Associated with the Canine Oral Cavity: a Test Case for Automated Genome-Based Taxonomic Assignment.</title>
        <authorList>
            <person name="Coil D.A."/>
            <person name="Jospin G."/>
            <person name="Darling A.E."/>
            <person name="Wallis C."/>
            <person name="Davis I.J."/>
            <person name="Harris S."/>
            <person name="Eisen J.A."/>
            <person name="Holcombe L.J."/>
            <person name="O'Flynn C."/>
        </authorList>
    </citation>
    <scope>NUCLEOTIDE SEQUENCE [LARGE SCALE GENOMIC DNA]</scope>
    <source>
        <strain evidence="1 2">OH4460_COT-188</strain>
    </source>
</reference>
<proteinExistence type="predicted"/>
<name>A0A3P1V2S0_9FUSO</name>
<dbReference type="Proteomes" id="UP000281534">
    <property type="component" value="Unassembled WGS sequence"/>
</dbReference>
<sequence length="151" mass="17161">MKKILLILMLVVGSITFGSYGADRPKTTTFEEAIQDPRLQGEIYIDGAILIRSKNGNIALLSTTDGVLYHGYFQLTSEDLAIVAQTNDPTKLPNYKTREFFAWADLDDVLELYERLVESYTYKQLQMEAKKELTKQNKVKSGNTTKKKKSK</sequence>
<dbReference type="RefSeq" id="WP_124795477.1">
    <property type="nucleotide sequence ID" value="NZ_RQYY01000002.1"/>
</dbReference>
<dbReference type="AlphaFoldDB" id="A0A3P1V2S0"/>
<gene>
    <name evidence="1" type="ORF">EII27_02525</name>
</gene>
<evidence type="ECO:0000313" key="2">
    <source>
        <dbReference type="Proteomes" id="UP000281534"/>
    </source>
</evidence>
<protein>
    <submittedName>
        <fullName evidence="1">Uncharacterized protein</fullName>
    </submittedName>
</protein>